<sequence length="352" mass="38235">MALILGSQAALACTGIILRSNDGATVPARTMEFAFDIESNLLAIPAGTEIDTLVLDRDNTGFTFKAKYGFLGANGLDKPIVFDGMNTQGLYYGAFYFAGEAEFGTVSDENRDRAVSSEEMGNWILGQFATVDEVIAALPSIEVVGTYVEEIGGRVPFHYAVTDRTGAAVVIEYTKDGLKVHQNTVNVVTNNPTYDWHLTNLSNYVGLQPRNVKAIEVGSEIISPFGQGSGMLGLPGDMTSPTRFVRAAAFANSSLPSETVDEAIFKAFHILNVFDIPKGAIREADEDVPFTDYTLWTSAADTLNAVYYYKTYVTQAVESVNVTAVINAITEPTVVEMESGFQVRDRTRDFSN</sequence>
<dbReference type="CDD" id="cd00542">
    <property type="entry name" value="Ntn_PVA"/>
    <property type="match status" value="1"/>
</dbReference>
<dbReference type="SUPFAM" id="SSF56235">
    <property type="entry name" value="N-terminal nucleophile aminohydrolases (Ntn hydrolases)"/>
    <property type="match status" value="1"/>
</dbReference>
<dbReference type="AlphaFoldDB" id="A0AAP8MCA3"/>
<dbReference type="PANTHER" id="PTHR35527">
    <property type="entry name" value="CHOLOYLGLYCINE HYDROLASE"/>
    <property type="match status" value="1"/>
</dbReference>
<keyword evidence="5" id="KW-1185">Reference proteome</keyword>
<name>A0AAP8MCA3_9GAMM</name>
<evidence type="ECO:0000313" key="5">
    <source>
        <dbReference type="Proteomes" id="UP000235162"/>
    </source>
</evidence>
<dbReference type="InterPro" id="IPR029132">
    <property type="entry name" value="CBAH/NAAA_C"/>
</dbReference>
<evidence type="ECO:0000313" key="4">
    <source>
        <dbReference type="EMBL" id="PLW84984.1"/>
    </source>
</evidence>
<dbReference type="KEGG" id="hja:BST95_01440"/>
<dbReference type="InterPro" id="IPR029055">
    <property type="entry name" value="Ntn_hydrolases_N"/>
</dbReference>
<dbReference type="Gene3D" id="3.60.60.10">
    <property type="entry name" value="Penicillin V Acylase, Chain A"/>
    <property type="match status" value="1"/>
</dbReference>
<organism evidence="4 5">
    <name type="scientific">Halioglobus japonicus</name>
    <dbReference type="NCBI Taxonomy" id="930805"/>
    <lineage>
        <taxon>Bacteria</taxon>
        <taxon>Pseudomonadati</taxon>
        <taxon>Pseudomonadota</taxon>
        <taxon>Gammaproteobacteria</taxon>
        <taxon>Cellvibrionales</taxon>
        <taxon>Halieaceae</taxon>
        <taxon>Halioglobus</taxon>
    </lineage>
</organism>
<keyword evidence="2 4" id="KW-0378">Hydrolase</keyword>
<dbReference type="GO" id="GO:0016787">
    <property type="term" value="F:hydrolase activity"/>
    <property type="evidence" value="ECO:0007669"/>
    <property type="project" value="UniProtKB-KW"/>
</dbReference>
<gene>
    <name evidence="4" type="ORF">C0029_15700</name>
</gene>
<dbReference type="InterPro" id="IPR018247">
    <property type="entry name" value="EF_Hand_1_Ca_BS"/>
</dbReference>
<evidence type="ECO:0000256" key="1">
    <source>
        <dbReference type="ARBA" id="ARBA00006625"/>
    </source>
</evidence>
<dbReference type="EMBL" id="PKUR01000004">
    <property type="protein sequence ID" value="PLW84984.1"/>
    <property type="molecule type" value="Genomic_DNA"/>
</dbReference>
<evidence type="ECO:0000259" key="3">
    <source>
        <dbReference type="Pfam" id="PF02275"/>
    </source>
</evidence>
<reference evidence="4 5" key="1">
    <citation type="submission" date="2018-01" db="EMBL/GenBank/DDBJ databases">
        <title>The draft genome sequence of Halioglobus japonicus S1-36.</title>
        <authorList>
            <person name="Du Z.-J."/>
            <person name="Shi M.-J."/>
        </authorList>
    </citation>
    <scope>NUCLEOTIDE SEQUENCE [LARGE SCALE GENOMIC DNA]</scope>
    <source>
        <strain evidence="4 5">S1-36</strain>
    </source>
</reference>
<dbReference type="PANTHER" id="PTHR35527:SF2">
    <property type="entry name" value="HYDROLASE"/>
    <property type="match status" value="1"/>
</dbReference>
<dbReference type="Pfam" id="PF02275">
    <property type="entry name" value="CBAH"/>
    <property type="match status" value="1"/>
</dbReference>
<comment type="similarity">
    <text evidence="1">Belongs to the peptidase C59 family.</text>
</comment>
<dbReference type="Proteomes" id="UP000235162">
    <property type="component" value="Unassembled WGS sequence"/>
</dbReference>
<dbReference type="PROSITE" id="PS00018">
    <property type="entry name" value="EF_HAND_1"/>
    <property type="match status" value="1"/>
</dbReference>
<comment type="caution">
    <text evidence="4">The sequence shown here is derived from an EMBL/GenBank/DDBJ whole genome shotgun (WGS) entry which is preliminary data.</text>
</comment>
<evidence type="ECO:0000256" key="2">
    <source>
        <dbReference type="ARBA" id="ARBA00022801"/>
    </source>
</evidence>
<protein>
    <submittedName>
        <fullName evidence="4">Choloylglycine hydrolase</fullName>
    </submittedName>
</protein>
<dbReference type="InterPro" id="IPR052193">
    <property type="entry name" value="Peptidase_C59"/>
</dbReference>
<accession>A0AAP8MCA3</accession>
<proteinExistence type="inferred from homology"/>
<feature type="domain" description="Choloylglycine hydrolase/NAAA C-terminal" evidence="3">
    <location>
        <begin position="13"/>
        <end position="323"/>
    </location>
</feature>